<proteinExistence type="predicted"/>
<dbReference type="Pfam" id="PF02195">
    <property type="entry name" value="ParB_N"/>
    <property type="match status" value="1"/>
</dbReference>
<feature type="region of interest" description="Disordered" evidence="1">
    <location>
        <begin position="154"/>
        <end position="184"/>
    </location>
</feature>
<keyword evidence="4" id="KW-1185">Reference proteome</keyword>
<dbReference type="KEGG" id="gms:SOIL9_35990"/>
<dbReference type="SUPFAM" id="SSF110849">
    <property type="entry name" value="ParB/Sulfiredoxin"/>
    <property type="match status" value="1"/>
</dbReference>
<dbReference type="Proteomes" id="UP000464178">
    <property type="component" value="Chromosome"/>
</dbReference>
<reference evidence="3 4" key="1">
    <citation type="submission" date="2019-05" db="EMBL/GenBank/DDBJ databases">
        <authorList>
            <consortium name="Science for Life Laboratories"/>
        </authorList>
    </citation>
    <scope>NUCLEOTIDE SEQUENCE [LARGE SCALE GENOMIC DNA]</scope>
    <source>
        <strain evidence="3">Soil9</strain>
    </source>
</reference>
<protein>
    <recommendedName>
        <fullName evidence="2">ParB-like N-terminal domain-containing protein</fullName>
    </recommendedName>
</protein>
<dbReference type="EMBL" id="LR593886">
    <property type="protein sequence ID" value="VTR94115.1"/>
    <property type="molecule type" value="Genomic_DNA"/>
</dbReference>
<dbReference type="AlphaFoldDB" id="A0A6P2D183"/>
<evidence type="ECO:0000259" key="2">
    <source>
        <dbReference type="Pfam" id="PF02195"/>
    </source>
</evidence>
<organism evidence="3 4">
    <name type="scientific">Gemmata massiliana</name>
    <dbReference type="NCBI Taxonomy" id="1210884"/>
    <lineage>
        <taxon>Bacteria</taxon>
        <taxon>Pseudomonadati</taxon>
        <taxon>Planctomycetota</taxon>
        <taxon>Planctomycetia</taxon>
        <taxon>Gemmatales</taxon>
        <taxon>Gemmataceae</taxon>
        <taxon>Gemmata</taxon>
    </lineage>
</organism>
<evidence type="ECO:0000313" key="4">
    <source>
        <dbReference type="Proteomes" id="UP000464178"/>
    </source>
</evidence>
<evidence type="ECO:0000313" key="3">
    <source>
        <dbReference type="EMBL" id="VTR94115.1"/>
    </source>
</evidence>
<dbReference type="Gene3D" id="3.90.1530.10">
    <property type="entry name" value="Conserved hypothetical protein from pyrococcus furiosus pfu- 392566-001, ParB domain"/>
    <property type="match status" value="1"/>
</dbReference>
<evidence type="ECO:0000256" key="1">
    <source>
        <dbReference type="SAM" id="MobiDB-lite"/>
    </source>
</evidence>
<feature type="region of interest" description="Disordered" evidence="1">
    <location>
        <begin position="75"/>
        <end position="142"/>
    </location>
</feature>
<feature type="compositionally biased region" description="Basic and acidic residues" evidence="1">
    <location>
        <begin position="117"/>
        <end position="136"/>
    </location>
</feature>
<dbReference type="InterPro" id="IPR003115">
    <property type="entry name" value="ParB_N"/>
</dbReference>
<feature type="domain" description="ParB-like N-terminal" evidence="2">
    <location>
        <begin position="3"/>
        <end position="45"/>
    </location>
</feature>
<sequence>MLHPIVLNTRFELIAGARRLTAAQKLGWKEIPCRVLDTLDDAVAALQTERDENTCREPWALDELVEVGRRIEKLEKPNSDRRKKAGRGTEPSGKFPDGSTGDTRDKVGSALGMSGKTYEKGKKVSEAAEKEPEKYGDLPALANSESIDAAYKELKRRQKQSTSPPPPPVPPLVIHTPDAPAPATSRADDLRALADALLVLAAFDEQLQRFRHLKELAADHPIGAQSGLYGAPGAAFSPGTT</sequence>
<gene>
    <name evidence="3" type="ORF">SOIL9_35990</name>
</gene>
<name>A0A6P2D183_9BACT</name>
<dbReference type="InterPro" id="IPR036086">
    <property type="entry name" value="ParB/Sulfiredoxin_sf"/>
</dbReference>
<accession>A0A6P2D183</accession>